<sequence>MTVLLVCLVAAASMAGLSWFVGVVHYPLFAGVGADGWGDYHRRHSDRTTGVVLPPMLAELVTAAWIVAETPAGVSGAAAVAGLALAAATWVLTAGAAALLGRIGDPLDPRAHGSLLAVHHARTACWSAHAVLAAVMVSQAA</sequence>
<name>A0A6J4RR06_9ACTN</name>
<protein>
    <recommendedName>
        <fullName evidence="3">DUF1772 domain-containing protein</fullName>
    </recommendedName>
</protein>
<evidence type="ECO:0000313" key="2">
    <source>
        <dbReference type="EMBL" id="CAA9479978.1"/>
    </source>
</evidence>
<reference evidence="2" key="1">
    <citation type="submission" date="2020-02" db="EMBL/GenBank/DDBJ databases">
        <authorList>
            <person name="Meier V. D."/>
        </authorList>
    </citation>
    <scope>NUCLEOTIDE SEQUENCE</scope>
    <source>
        <strain evidence="2">AVDCRST_MAG85</strain>
    </source>
</reference>
<dbReference type="EMBL" id="CADCVT010000061">
    <property type="protein sequence ID" value="CAA9479978.1"/>
    <property type="molecule type" value="Genomic_DNA"/>
</dbReference>
<keyword evidence="1" id="KW-1133">Transmembrane helix</keyword>
<evidence type="ECO:0000256" key="1">
    <source>
        <dbReference type="SAM" id="Phobius"/>
    </source>
</evidence>
<feature type="transmembrane region" description="Helical" evidence="1">
    <location>
        <begin position="77"/>
        <end position="100"/>
    </location>
</feature>
<organism evidence="2">
    <name type="scientific">uncultured Solirubrobacteraceae bacterium</name>
    <dbReference type="NCBI Taxonomy" id="1162706"/>
    <lineage>
        <taxon>Bacteria</taxon>
        <taxon>Bacillati</taxon>
        <taxon>Actinomycetota</taxon>
        <taxon>Thermoleophilia</taxon>
        <taxon>Solirubrobacterales</taxon>
        <taxon>Solirubrobacteraceae</taxon>
        <taxon>environmental samples</taxon>
    </lineage>
</organism>
<keyword evidence="1" id="KW-0812">Transmembrane</keyword>
<evidence type="ECO:0008006" key="3">
    <source>
        <dbReference type="Google" id="ProtNLM"/>
    </source>
</evidence>
<accession>A0A6J4RR06</accession>
<gene>
    <name evidence="2" type="ORF">AVDCRST_MAG85-607</name>
</gene>
<proteinExistence type="predicted"/>
<keyword evidence="1" id="KW-0472">Membrane</keyword>
<dbReference type="AlphaFoldDB" id="A0A6J4RR06"/>